<evidence type="ECO:0000313" key="3">
    <source>
        <dbReference type="Proteomes" id="UP000316993"/>
    </source>
</evidence>
<feature type="domain" description="BLUF" evidence="1">
    <location>
        <begin position="6"/>
        <end position="98"/>
    </location>
</feature>
<gene>
    <name evidence="2" type="ORF">BDD18_0129</name>
</gene>
<dbReference type="Gene3D" id="3.30.70.100">
    <property type="match status" value="1"/>
</dbReference>
<dbReference type="GO" id="GO:0071949">
    <property type="term" value="F:FAD binding"/>
    <property type="evidence" value="ECO:0007669"/>
    <property type="project" value="InterPro"/>
</dbReference>
<dbReference type="PROSITE" id="PS50925">
    <property type="entry name" value="BLUF"/>
    <property type="match status" value="1"/>
</dbReference>
<dbReference type="InterPro" id="IPR007024">
    <property type="entry name" value="BLUF_domain"/>
</dbReference>
<dbReference type="SMART" id="SM01034">
    <property type="entry name" value="BLUF"/>
    <property type="match status" value="1"/>
</dbReference>
<organism evidence="2 3">
    <name type="scientific">Acidovorax temperans</name>
    <dbReference type="NCBI Taxonomy" id="80878"/>
    <lineage>
        <taxon>Bacteria</taxon>
        <taxon>Pseudomonadati</taxon>
        <taxon>Pseudomonadota</taxon>
        <taxon>Betaproteobacteria</taxon>
        <taxon>Burkholderiales</taxon>
        <taxon>Comamonadaceae</taxon>
        <taxon>Acidovorax</taxon>
    </lineage>
</organism>
<dbReference type="RefSeq" id="WP_142080805.1">
    <property type="nucleotide sequence ID" value="NZ_VFPV01000001.1"/>
</dbReference>
<sequence length="341" mass="37186">MAKNPFYLVCYYGQVPTDAAQPKALSNLIQSARALAQSHGLTGLLALADGYYLHLVEGERSAVQSLVHHISSFWGSTPPTVLLSLAIKRQRYAQWSANVVERPAPATNMQQRLARLHQFIAQDSMAAIPDLFRYFLMPSTALPAPHEPSAPAQPRRKVRQVAVFSSSLLWFNPIFSQVATRFRGHPQTLKASSTGREVDMFPIDYVDVVAGPLGAVRMVGITLDLLDSTLSYPLLSKVEVAVLLTRNHAASKDLQLLEHAMRHPAMLYSIPQVLLVNSRLSDDLSQHFATLAAEARLPTTELGASVLSGEPIWAAIATMLQTTPPAPTNAPFGDRLGTAAH</sequence>
<dbReference type="SUPFAM" id="SSF54975">
    <property type="entry name" value="Acylphosphatase/BLUF domain-like"/>
    <property type="match status" value="1"/>
</dbReference>
<reference evidence="2 3" key="1">
    <citation type="submission" date="2019-06" db="EMBL/GenBank/DDBJ databases">
        <title>Genomic Encyclopedia of Archaeal and Bacterial Type Strains, Phase II (KMG-II): from individual species to whole genera.</title>
        <authorList>
            <person name="Goeker M."/>
        </authorList>
    </citation>
    <scope>NUCLEOTIDE SEQUENCE [LARGE SCALE GENOMIC DNA]</scope>
    <source>
        <strain evidence="2 3">DSM 7270</strain>
    </source>
</reference>
<dbReference type="AlphaFoldDB" id="A0A543LI78"/>
<protein>
    <submittedName>
        <fullName evidence="2">FAD-dependent sensor of blue light</fullName>
    </submittedName>
</protein>
<accession>A0A543LI78</accession>
<name>A0A543LI78_9BURK</name>
<dbReference type="Proteomes" id="UP000316993">
    <property type="component" value="Unassembled WGS sequence"/>
</dbReference>
<comment type="caution">
    <text evidence="2">The sequence shown here is derived from an EMBL/GenBank/DDBJ whole genome shotgun (WGS) entry which is preliminary data.</text>
</comment>
<dbReference type="Pfam" id="PF04940">
    <property type="entry name" value="BLUF"/>
    <property type="match status" value="1"/>
</dbReference>
<dbReference type="EMBL" id="VFPV01000001">
    <property type="protein sequence ID" value="TQN07049.1"/>
    <property type="molecule type" value="Genomic_DNA"/>
</dbReference>
<evidence type="ECO:0000259" key="1">
    <source>
        <dbReference type="PROSITE" id="PS50925"/>
    </source>
</evidence>
<dbReference type="GO" id="GO:0009882">
    <property type="term" value="F:blue light photoreceptor activity"/>
    <property type="evidence" value="ECO:0007669"/>
    <property type="project" value="InterPro"/>
</dbReference>
<proteinExistence type="predicted"/>
<dbReference type="InterPro" id="IPR036046">
    <property type="entry name" value="Acylphosphatase-like_dom_sf"/>
</dbReference>
<evidence type="ECO:0000313" key="2">
    <source>
        <dbReference type="EMBL" id="TQN07049.1"/>
    </source>
</evidence>